<evidence type="ECO:0000256" key="1">
    <source>
        <dbReference type="ARBA" id="ARBA00004123"/>
    </source>
</evidence>
<dbReference type="SUPFAM" id="SSF55455">
    <property type="entry name" value="SRF-like"/>
    <property type="match status" value="1"/>
</dbReference>
<dbReference type="PROSITE" id="PS50066">
    <property type="entry name" value="MADS_BOX_2"/>
    <property type="match status" value="1"/>
</dbReference>
<keyword evidence="3" id="KW-0238">DNA-binding</keyword>
<dbReference type="AlphaFoldDB" id="A0A6P5TAX7"/>
<dbReference type="SMART" id="SM00432">
    <property type="entry name" value="MADS"/>
    <property type="match status" value="1"/>
</dbReference>
<dbReference type="PRINTS" id="PR00404">
    <property type="entry name" value="MADSDOMAIN"/>
</dbReference>
<dbReference type="GO" id="GO:0004523">
    <property type="term" value="F:RNA-DNA hybrid ribonuclease activity"/>
    <property type="evidence" value="ECO:0007669"/>
    <property type="project" value="InterPro"/>
</dbReference>
<dbReference type="GO" id="GO:0005634">
    <property type="term" value="C:nucleus"/>
    <property type="evidence" value="ECO:0007669"/>
    <property type="project" value="UniProtKB-SubCell"/>
</dbReference>
<dbReference type="InterPro" id="IPR036879">
    <property type="entry name" value="TF_MADSbox_sf"/>
</dbReference>
<dbReference type="InterPro" id="IPR053151">
    <property type="entry name" value="RNase_H-like"/>
</dbReference>
<keyword evidence="4" id="KW-0804">Transcription</keyword>
<dbReference type="PANTHER" id="PTHR47723:SF19">
    <property type="entry name" value="POLYNUCLEOTIDYL TRANSFERASE, RIBONUCLEASE H-LIKE SUPERFAMILY PROTEIN"/>
    <property type="match status" value="1"/>
</dbReference>
<dbReference type="InterPro" id="IPR002100">
    <property type="entry name" value="TF_MADSbox"/>
</dbReference>
<keyword evidence="2" id="KW-0805">Transcription regulation</keyword>
<organism evidence="8 9">
    <name type="scientific">Prunus avium</name>
    <name type="common">Cherry</name>
    <name type="synonym">Cerasus avium</name>
    <dbReference type="NCBI Taxonomy" id="42229"/>
    <lineage>
        <taxon>Eukaryota</taxon>
        <taxon>Viridiplantae</taxon>
        <taxon>Streptophyta</taxon>
        <taxon>Embryophyta</taxon>
        <taxon>Tracheophyta</taxon>
        <taxon>Spermatophyta</taxon>
        <taxon>Magnoliopsida</taxon>
        <taxon>eudicotyledons</taxon>
        <taxon>Gunneridae</taxon>
        <taxon>Pentapetalae</taxon>
        <taxon>rosids</taxon>
        <taxon>fabids</taxon>
        <taxon>Rosales</taxon>
        <taxon>Rosaceae</taxon>
        <taxon>Amygdaloideae</taxon>
        <taxon>Amygdaleae</taxon>
        <taxon>Prunus</taxon>
    </lineage>
</organism>
<dbReference type="SUPFAM" id="SSF53098">
    <property type="entry name" value="Ribonuclease H-like"/>
    <property type="match status" value="1"/>
</dbReference>
<dbReference type="Proteomes" id="UP000515124">
    <property type="component" value="Unplaced"/>
</dbReference>
<dbReference type="RefSeq" id="XP_021824386.1">
    <property type="nucleotide sequence ID" value="XM_021968694.1"/>
</dbReference>
<dbReference type="Gene3D" id="3.30.420.10">
    <property type="entry name" value="Ribonuclease H-like superfamily/Ribonuclease H"/>
    <property type="match status" value="1"/>
</dbReference>
<dbReference type="InterPro" id="IPR044730">
    <property type="entry name" value="RNase_H-like_dom_plant"/>
</dbReference>
<name>A0A6P5TAX7_PRUAV</name>
<accession>A0A6P5TAX7</accession>
<dbReference type="GeneID" id="110765557"/>
<keyword evidence="8" id="KW-1185">Reference proteome</keyword>
<dbReference type="InterPro" id="IPR036397">
    <property type="entry name" value="RNaseH_sf"/>
</dbReference>
<feature type="domain" description="MADS-box" evidence="7">
    <location>
        <begin position="1"/>
        <end position="61"/>
    </location>
</feature>
<reference evidence="9" key="1">
    <citation type="submission" date="2025-08" db="UniProtKB">
        <authorList>
            <consortium name="RefSeq"/>
        </authorList>
    </citation>
    <scope>IDENTIFICATION</scope>
</reference>
<sequence>MGRHKIDIRKINNKNYLKATFSKRRKGLFRKATDLCCLSGAQIAIITFSPGNKPFLFGNPSAEAVLDRFLGEQASCTSDDDEEEGLGSTPEDSDHEDLEASHEESSEIEDVMYEDRVNFWWDEPIDDELGIYELQKYKGLLEALKENVATDLPFNSHELIINAARDWVKATTNIHPGVGKIQIMLAWTPPDIGVLKLNVDGSRKGSTGSIGAGGVIRDHAGHWIAGYSANLGQGQILEAELWGSFFGLKLAVEKHLNDVVVEMDSTTAVMLAYA</sequence>
<evidence type="ECO:0000256" key="3">
    <source>
        <dbReference type="ARBA" id="ARBA00023125"/>
    </source>
</evidence>
<protein>
    <submittedName>
        <fullName evidence="9">Agamous-like MADS-box protein AGL61</fullName>
    </submittedName>
</protein>
<dbReference type="GO" id="GO:0046983">
    <property type="term" value="F:protein dimerization activity"/>
    <property type="evidence" value="ECO:0007669"/>
    <property type="project" value="InterPro"/>
</dbReference>
<evidence type="ECO:0000256" key="2">
    <source>
        <dbReference type="ARBA" id="ARBA00023015"/>
    </source>
</evidence>
<dbReference type="CDD" id="cd06222">
    <property type="entry name" value="RNase_H_like"/>
    <property type="match status" value="1"/>
</dbReference>
<feature type="compositionally biased region" description="Acidic residues" evidence="6">
    <location>
        <begin position="78"/>
        <end position="97"/>
    </location>
</feature>
<feature type="region of interest" description="Disordered" evidence="6">
    <location>
        <begin position="77"/>
        <end position="107"/>
    </location>
</feature>
<dbReference type="KEGG" id="pavi:110765557"/>
<dbReference type="Pfam" id="PF13456">
    <property type="entry name" value="RVT_3"/>
    <property type="match status" value="1"/>
</dbReference>
<evidence type="ECO:0000313" key="8">
    <source>
        <dbReference type="Proteomes" id="UP000515124"/>
    </source>
</evidence>
<dbReference type="Pfam" id="PF00319">
    <property type="entry name" value="SRF-TF"/>
    <property type="match status" value="1"/>
</dbReference>
<proteinExistence type="predicted"/>
<dbReference type="InterPro" id="IPR002156">
    <property type="entry name" value="RNaseH_domain"/>
</dbReference>
<evidence type="ECO:0000256" key="4">
    <source>
        <dbReference type="ARBA" id="ARBA00023163"/>
    </source>
</evidence>
<dbReference type="PANTHER" id="PTHR47723">
    <property type="entry name" value="OS05G0353850 PROTEIN"/>
    <property type="match status" value="1"/>
</dbReference>
<dbReference type="InterPro" id="IPR012337">
    <property type="entry name" value="RNaseH-like_sf"/>
</dbReference>
<comment type="subcellular location">
    <subcellularLocation>
        <location evidence="1">Nucleus</location>
    </subcellularLocation>
</comment>
<dbReference type="Gene3D" id="3.40.1810.10">
    <property type="entry name" value="Transcription factor, MADS-box"/>
    <property type="match status" value="1"/>
</dbReference>
<gene>
    <name evidence="9" type="primary">LOC110765557</name>
</gene>
<keyword evidence="5" id="KW-0539">Nucleus</keyword>
<evidence type="ECO:0000256" key="6">
    <source>
        <dbReference type="SAM" id="MobiDB-lite"/>
    </source>
</evidence>
<dbReference type="GO" id="GO:0003677">
    <property type="term" value="F:DNA binding"/>
    <property type="evidence" value="ECO:0007669"/>
    <property type="project" value="UniProtKB-KW"/>
</dbReference>
<evidence type="ECO:0000259" key="7">
    <source>
        <dbReference type="PROSITE" id="PS50066"/>
    </source>
</evidence>
<evidence type="ECO:0000256" key="5">
    <source>
        <dbReference type="ARBA" id="ARBA00023242"/>
    </source>
</evidence>
<evidence type="ECO:0000313" key="9">
    <source>
        <dbReference type="RefSeq" id="XP_021824386.1"/>
    </source>
</evidence>